<name>A0A0R0F3J7_SOYBN</name>
<protein>
    <recommendedName>
        <fullName evidence="1">Cyclic nucleotide-binding domain-containing protein</fullName>
    </recommendedName>
</protein>
<evidence type="ECO:0000313" key="2">
    <source>
        <dbReference type="EMBL" id="KRH00730.1"/>
    </source>
</evidence>
<dbReference type="Gene3D" id="2.60.120.10">
    <property type="entry name" value="Jelly Rolls"/>
    <property type="match status" value="1"/>
</dbReference>
<accession>A0A0R0F3J7</accession>
<feature type="domain" description="Cyclic nucleotide-binding" evidence="1">
    <location>
        <begin position="15"/>
        <end position="85"/>
    </location>
</feature>
<dbReference type="InterPro" id="IPR000595">
    <property type="entry name" value="cNMP-bd_dom"/>
</dbReference>
<dbReference type="InterPro" id="IPR018488">
    <property type="entry name" value="cNMP-bd_CS"/>
</dbReference>
<dbReference type="EMBL" id="CM000851">
    <property type="protein sequence ID" value="KRH00730.1"/>
    <property type="molecule type" value="Genomic_DNA"/>
</dbReference>
<sequence>MAKEEVFEFLGNVPLLQRLPGSSVQKISELVILKHYEPGEYVVREGERGDGLYFIWGGEAEVVGSVSADEDNHPEFHLKRYDYFGFGN</sequence>
<dbReference type="OMA" id="FIWEGEV"/>
<dbReference type="InterPro" id="IPR014710">
    <property type="entry name" value="RmlC-like_jellyroll"/>
</dbReference>
<dbReference type="OrthoDB" id="68328at2759"/>
<dbReference type="Proteomes" id="UP000008827">
    <property type="component" value="Chromosome 18"/>
</dbReference>
<dbReference type="PROSITE" id="PS00888">
    <property type="entry name" value="CNMP_BINDING_1"/>
    <property type="match status" value="1"/>
</dbReference>
<dbReference type="SMR" id="A0A0R0F3J7"/>
<dbReference type="AlphaFoldDB" id="A0A0R0F3J7"/>
<reference evidence="2" key="3">
    <citation type="submission" date="2018-07" db="EMBL/GenBank/DDBJ databases">
        <title>WGS assembly of Glycine max.</title>
        <authorList>
            <person name="Schmutz J."/>
            <person name="Cannon S."/>
            <person name="Schlueter J."/>
            <person name="Ma J."/>
            <person name="Mitros T."/>
            <person name="Nelson W."/>
            <person name="Hyten D."/>
            <person name="Song Q."/>
            <person name="Thelen J."/>
            <person name="Cheng J."/>
            <person name="Xu D."/>
            <person name="Hellsten U."/>
            <person name="May G."/>
            <person name="Yu Y."/>
            <person name="Sakurai T."/>
            <person name="Umezawa T."/>
            <person name="Bhattacharyya M."/>
            <person name="Sandhu D."/>
            <person name="Valliyodan B."/>
            <person name="Lindquist E."/>
            <person name="Peto M."/>
            <person name="Grant D."/>
            <person name="Shu S."/>
            <person name="Goodstein D."/>
            <person name="Barry K."/>
            <person name="Futrell-Griggs M."/>
            <person name="Abernathy B."/>
            <person name="Du J."/>
            <person name="Tian Z."/>
            <person name="Zhu L."/>
            <person name="Gill N."/>
            <person name="Joshi T."/>
            <person name="Libault M."/>
            <person name="Sethuraman A."/>
            <person name="Zhang X."/>
            <person name="Shinozaki K."/>
            <person name="Nguyen H."/>
            <person name="Wing R."/>
            <person name="Cregan P."/>
            <person name="Specht J."/>
            <person name="Grimwood J."/>
            <person name="Rokhsar D."/>
            <person name="Stacey G."/>
            <person name="Shoemaker R."/>
            <person name="Jackson S."/>
        </authorList>
    </citation>
    <scope>NUCLEOTIDE SEQUENCE</scope>
    <source>
        <tissue evidence="2">Callus</tissue>
    </source>
</reference>
<reference evidence="2 3" key="1">
    <citation type="journal article" date="2010" name="Nature">
        <title>Genome sequence of the palaeopolyploid soybean.</title>
        <authorList>
            <person name="Schmutz J."/>
            <person name="Cannon S.B."/>
            <person name="Schlueter J."/>
            <person name="Ma J."/>
            <person name="Mitros T."/>
            <person name="Nelson W."/>
            <person name="Hyten D.L."/>
            <person name="Song Q."/>
            <person name="Thelen J.J."/>
            <person name="Cheng J."/>
            <person name="Xu D."/>
            <person name="Hellsten U."/>
            <person name="May G.D."/>
            <person name="Yu Y."/>
            <person name="Sakurai T."/>
            <person name="Umezawa T."/>
            <person name="Bhattacharyya M.K."/>
            <person name="Sandhu D."/>
            <person name="Valliyodan B."/>
            <person name="Lindquist E."/>
            <person name="Peto M."/>
            <person name="Grant D."/>
            <person name="Shu S."/>
            <person name="Goodstein D."/>
            <person name="Barry K."/>
            <person name="Futrell-Griggs M."/>
            <person name="Abernathy B."/>
            <person name="Du J."/>
            <person name="Tian Z."/>
            <person name="Zhu L."/>
            <person name="Gill N."/>
            <person name="Joshi T."/>
            <person name="Libault M."/>
            <person name="Sethuraman A."/>
            <person name="Zhang X.-C."/>
            <person name="Shinozaki K."/>
            <person name="Nguyen H.T."/>
            <person name="Wing R.A."/>
            <person name="Cregan P."/>
            <person name="Specht J."/>
            <person name="Grimwood J."/>
            <person name="Rokhsar D."/>
            <person name="Stacey G."/>
            <person name="Shoemaker R.C."/>
            <person name="Jackson S.A."/>
        </authorList>
    </citation>
    <scope>NUCLEOTIDE SEQUENCE [LARGE SCALE GENOMIC DNA]</scope>
    <source>
        <strain evidence="3">cv. Williams 82</strain>
        <tissue evidence="2">Callus</tissue>
    </source>
</reference>
<evidence type="ECO:0000313" key="3">
    <source>
        <dbReference type="EnsemblPlants" id="KRH00730"/>
    </source>
</evidence>
<reference evidence="3" key="2">
    <citation type="submission" date="2018-02" db="UniProtKB">
        <authorList>
            <consortium name="EnsemblPlants"/>
        </authorList>
    </citation>
    <scope>IDENTIFICATION</scope>
    <source>
        <strain evidence="3">Williams 82</strain>
    </source>
</reference>
<dbReference type="CDD" id="cd00038">
    <property type="entry name" value="CAP_ED"/>
    <property type="match status" value="1"/>
</dbReference>
<dbReference type="SUPFAM" id="SSF51206">
    <property type="entry name" value="cAMP-binding domain-like"/>
    <property type="match status" value="1"/>
</dbReference>
<dbReference type="InParanoid" id="A0A0R0F3J7"/>
<gene>
    <name evidence="2" type="ORF">GLYMA_18G232300</name>
</gene>
<keyword evidence="4" id="KW-1185">Reference proteome</keyword>
<dbReference type="EnsemblPlants" id="KRH00730">
    <property type="protein sequence ID" value="KRH00730"/>
    <property type="gene ID" value="GLYMA_18G232300"/>
</dbReference>
<proteinExistence type="predicted"/>
<evidence type="ECO:0000259" key="1">
    <source>
        <dbReference type="PROSITE" id="PS50042"/>
    </source>
</evidence>
<dbReference type="Gramene" id="KRH00730">
    <property type="protein sequence ID" value="KRH00730"/>
    <property type="gene ID" value="GLYMA_18G232300"/>
</dbReference>
<organism evidence="2">
    <name type="scientific">Glycine max</name>
    <name type="common">Soybean</name>
    <name type="synonym">Glycine hispida</name>
    <dbReference type="NCBI Taxonomy" id="3847"/>
    <lineage>
        <taxon>Eukaryota</taxon>
        <taxon>Viridiplantae</taxon>
        <taxon>Streptophyta</taxon>
        <taxon>Embryophyta</taxon>
        <taxon>Tracheophyta</taxon>
        <taxon>Spermatophyta</taxon>
        <taxon>Magnoliopsida</taxon>
        <taxon>eudicotyledons</taxon>
        <taxon>Gunneridae</taxon>
        <taxon>Pentapetalae</taxon>
        <taxon>rosids</taxon>
        <taxon>fabids</taxon>
        <taxon>Fabales</taxon>
        <taxon>Fabaceae</taxon>
        <taxon>Papilionoideae</taxon>
        <taxon>50 kb inversion clade</taxon>
        <taxon>NPAAA clade</taxon>
        <taxon>indigoferoid/millettioid clade</taxon>
        <taxon>Phaseoleae</taxon>
        <taxon>Glycine</taxon>
        <taxon>Glycine subgen. Soja</taxon>
    </lineage>
</organism>
<evidence type="ECO:0000313" key="4">
    <source>
        <dbReference type="Proteomes" id="UP000008827"/>
    </source>
</evidence>
<dbReference type="InterPro" id="IPR018490">
    <property type="entry name" value="cNMP-bd_dom_sf"/>
</dbReference>
<dbReference type="Pfam" id="PF00027">
    <property type="entry name" value="cNMP_binding"/>
    <property type="match status" value="1"/>
</dbReference>
<dbReference type="PROSITE" id="PS50042">
    <property type="entry name" value="CNMP_BINDING_3"/>
    <property type="match status" value="1"/>
</dbReference>